<keyword evidence="1" id="KW-0812">Transmembrane</keyword>
<keyword evidence="2" id="KW-0614">Plasmid</keyword>
<dbReference type="EMBL" id="JF785549">
    <property type="protein sequence ID" value="AEK64829.1"/>
    <property type="molecule type" value="Genomic_DNA"/>
</dbReference>
<reference evidence="2" key="1">
    <citation type="journal article" date="2011" name="Antimicrob. Agents Chemother.">
        <title>Analysis of the Resistome of a Multidrug-Resistant NDM-1-Producing Escherichia coli Strain by High-Throughput Genome Sequencing.</title>
        <authorList>
            <person name="Poirel L."/>
            <person name="Bonnin R.A."/>
            <person name="Nordmann P."/>
        </authorList>
    </citation>
    <scope>NUCLEOTIDE SEQUENCE</scope>
    <source>
        <strain evidence="2">271</strain>
        <plasmid evidence="2">p271A</plasmid>
    </source>
</reference>
<evidence type="ECO:0000256" key="1">
    <source>
        <dbReference type="SAM" id="Phobius"/>
    </source>
</evidence>
<protein>
    <submittedName>
        <fullName evidence="2">Uncharacterized protein</fullName>
    </submittedName>
</protein>
<keyword evidence="1" id="KW-1133">Transmembrane helix</keyword>
<organism evidence="2">
    <name type="scientific">Escherichia coli</name>
    <dbReference type="NCBI Taxonomy" id="562"/>
    <lineage>
        <taxon>Bacteria</taxon>
        <taxon>Pseudomonadati</taxon>
        <taxon>Pseudomonadota</taxon>
        <taxon>Gammaproteobacteria</taxon>
        <taxon>Enterobacterales</taxon>
        <taxon>Enterobacteriaceae</taxon>
        <taxon>Escherichia</taxon>
    </lineage>
</organism>
<dbReference type="AlphaFoldDB" id="G1CCX4"/>
<sequence>MRPTLVCFTKSKIGLKTFSTSSPGLTRFGTKIIFLLSTPALLNVCAVFILSLMALSSGVTGMKYISNSFAPPSKRDIAIKNGSTFDAPISIIAASSKTTSSIRREKSSPLKLVTFSIPKSDADWLMVSTAKNFASFRRGARR</sequence>
<proteinExistence type="predicted"/>
<geneLocation type="plasmid" evidence="2">
    <name>p271A</name>
</geneLocation>
<gene>
    <name evidence="2" type="primary">stbB</name>
</gene>
<evidence type="ECO:0000313" key="2">
    <source>
        <dbReference type="EMBL" id="AEK64829.1"/>
    </source>
</evidence>
<accession>G1CCX4</accession>
<name>G1CCX4_ECOLX</name>
<keyword evidence="1" id="KW-0472">Membrane</keyword>
<feature type="transmembrane region" description="Helical" evidence="1">
    <location>
        <begin position="32"/>
        <end position="55"/>
    </location>
</feature>